<keyword evidence="1" id="KW-1133">Transmembrane helix</keyword>
<keyword evidence="1" id="KW-0812">Transmembrane</keyword>
<dbReference type="InterPro" id="IPR031606">
    <property type="entry name" value="Kch1/2"/>
</dbReference>
<evidence type="ECO:0000313" key="2">
    <source>
        <dbReference type="EMBL" id="KAK5284118.1"/>
    </source>
</evidence>
<dbReference type="PANTHER" id="PTHR36424:SF1">
    <property type="entry name" value="LOW AFFINITY K(+) TRANSPORTER 1-RELATED"/>
    <property type="match status" value="1"/>
</dbReference>
<comment type="caution">
    <text evidence="2">The sequence shown here is derived from an EMBL/GenBank/DDBJ whole genome shotgun (WGS) entry which is preliminary data.</text>
</comment>
<dbReference type="Proteomes" id="UP001357485">
    <property type="component" value="Unassembled WGS sequence"/>
</dbReference>
<organism evidence="2 3">
    <name type="scientific">Cryomyces antarcticus</name>
    <dbReference type="NCBI Taxonomy" id="329879"/>
    <lineage>
        <taxon>Eukaryota</taxon>
        <taxon>Fungi</taxon>
        <taxon>Dikarya</taxon>
        <taxon>Ascomycota</taxon>
        <taxon>Pezizomycotina</taxon>
        <taxon>Dothideomycetes</taxon>
        <taxon>Dothideomycetes incertae sedis</taxon>
        <taxon>Cryomyces</taxon>
    </lineage>
</organism>
<proteinExistence type="predicted"/>
<dbReference type="Pfam" id="PF16944">
    <property type="entry name" value="KCH"/>
    <property type="match status" value="1"/>
</dbReference>
<feature type="transmembrane region" description="Helical" evidence="1">
    <location>
        <begin position="79"/>
        <end position="97"/>
    </location>
</feature>
<evidence type="ECO:0000256" key="1">
    <source>
        <dbReference type="SAM" id="Phobius"/>
    </source>
</evidence>
<protein>
    <submittedName>
        <fullName evidence="2">Potassium transporter</fullName>
    </submittedName>
</protein>
<feature type="transmembrane region" description="Helical" evidence="1">
    <location>
        <begin position="37"/>
        <end position="59"/>
    </location>
</feature>
<dbReference type="PANTHER" id="PTHR36424">
    <property type="entry name" value="PHEROMONE-REGULATED MEMBRANE PROTEIN 6"/>
    <property type="match status" value="1"/>
</dbReference>
<sequence length="120" mass="13752">MGCGDDREEGKVLEEQKWDYITLSDFKSTSCWEGFSYGWLWFMAIVSIAVYGADTFTAVNLLVFNKWSSQIQPAIKFDVSKWIFAVCIILSWALCAYERFRAIRVIRRGGVAESFLDPLA</sequence>
<evidence type="ECO:0000313" key="3">
    <source>
        <dbReference type="Proteomes" id="UP001357485"/>
    </source>
</evidence>
<name>A0ABR0M780_9PEZI</name>
<reference evidence="2 3" key="1">
    <citation type="submission" date="2023-08" db="EMBL/GenBank/DDBJ databases">
        <title>Black Yeasts Isolated from many extreme environments.</title>
        <authorList>
            <person name="Coleine C."/>
            <person name="Stajich J.E."/>
            <person name="Selbmann L."/>
        </authorList>
    </citation>
    <scope>NUCLEOTIDE SEQUENCE [LARGE SCALE GENOMIC DNA]</scope>
    <source>
        <strain evidence="2 3">CCFEE 536</strain>
    </source>
</reference>
<dbReference type="EMBL" id="JAVRRA010000820">
    <property type="protein sequence ID" value="KAK5284118.1"/>
    <property type="molecule type" value="Genomic_DNA"/>
</dbReference>
<accession>A0ABR0M780</accession>
<gene>
    <name evidence="2" type="primary">KCH1_1</name>
    <name evidence="2" type="ORF">LTR16_005262</name>
</gene>
<feature type="non-terminal residue" evidence="2">
    <location>
        <position position="120"/>
    </location>
</feature>
<keyword evidence="3" id="KW-1185">Reference proteome</keyword>
<keyword evidence="1" id="KW-0472">Membrane</keyword>